<feature type="transmembrane region" description="Helical" evidence="2">
    <location>
        <begin position="68"/>
        <end position="86"/>
    </location>
</feature>
<keyword evidence="2" id="KW-1133">Transmembrane helix</keyword>
<feature type="transmembrane region" description="Helical" evidence="2">
    <location>
        <begin position="198"/>
        <end position="216"/>
    </location>
</feature>
<feature type="transmembrane region" description="Helical" evidence="2">
    <location>
        <begin position="260"/>
        <end position="279"/>
    </location>
</feature>
<name>A0ABT8XJK5_9HYPH</name>
<dbReference type="Proteomes" id="UP001177080">
    <property type="component" value="Unassembled WGS sequence"/>
</dbReference>
<proteinExistence type="predicted"/>
<dbReference type="RefSeq" id="WP_244759797.1">
    <property type="nucleotide sequence ID" value="NZ_JALJCJ010000001.1"/>
</dbReference>
<evidence type="ECO:0000313" key="3">
    <source>
        <dbReference type="EMBL" id="MDO6123878.1"/>
    </source>
</evidence>
<gene>
    <name evidence="3" type="ORF">GB928_022010</name>
</gene>
<comment type="caution">
    <text evidence="3">The sequence shown here is derived from an EMBL/GenBank/DDBJ whole genome shotgun (WGS) entry which is preliminary data.</text>
</comment>
<evidence type="ECO:0008006" key="5">
    <source>
        <dbReference type="Google" id="ProtNLM"/>
    </source>
</evidence>
<organism evidence="3 4">
    <name type="scientific">Shinella curvata</name>
    <dbReference type="NCBI Taxonomy" id="1817964"/>
    <lineage>
        <taxon>Bacteria</taxon>
        <taxon>Pseudomonadati</taxon>
        <taxon>Pseudomonadota</taxon>
        <taxon>Alphaproteobacteria</taxon>
        <taxon>Hyphomicrobiales</taxon>
        <taxon>Rhizobiaceae</taxon>
        <taxon>Shinella</taxon>
    </lineage>
</organism>
<evidence type="ECO:0000313" key="4">
    <source>
        <dbReference type="Proteomes" id="UP001177080"/>
    </source>
</evidence>
<feature type="transmembrane region" description="Helical" evidence="2">
    <location>
        <begin position="39"/>
        <end position="59"/>
    </location>
</feature>
<evidence type="ECO:0000256" key="2">
    <source>
        <dbReference type="SAM" id="Phobius"/>
    </source>
</evidence>
<reference evidence="3" key="1">
    <citation type="submission" date="2022-04" db="EMBL/GenBank/DDBJ databases">
        <title>Shinella lacus sp. nov., a novel member of the genus Shinella from water.</title>
        <authorList>
            <person name="Deng Y."/>
        </authorList>
    </citation>
    <scope>NUCLEOTIDE SEQUENCE</scope>
    <source>
        <strain evidence="3">JCM 31239</strain>
    </source>
</reference>
<feature type="transmembrane region" description="Helical" evidence="2">
    <location>
        <begin position="92"/>
        <end position="111"/>
    </location>
</feature>
<keyword evidence="2" id="KW-0472">Membrane</keyword>
<keyword evidence="4" id="KW-1185">Reference proteome</keyword>
<feature type="transmembrane region" description="Helical" evidence="2">
    <location>
        <begin position="359"/>
        <end position="388"/>
    </location>
</feature>
<dbReference type="EMBL" id="WHSC02000009">
    <property type="protein sequence ID" value="MDO6123878.1"/>
    <property type="molecule type" value="Genomic_DNA"/>
</dbReference>
<feature type="region of interest" description="Disordered" evidence="1">
    <location>
        <begin position="399"/>
        <end position="418"/>
    </location>
</feature>
<keyword evidence="2" id="KW-0812">Transmembrane</keyword>
<feature type="transmembrane region" description="Helical" evidence="2">
    <location>
        <begin position="223"/>
        <end position="254"/>
    </location>
</feature>
<feature type="transmembrane region" description="Helical" evidence="2">
    <location>
        <begin position="12"/>
        <end position="33"/>
    </location>
</feature>
<protein>
    <recommendedName>
        <fullName evidence="5">Polymerase</fullName>
    </recommendedName>
</protein>
<evidence type="ECO:0000256" key="1">
    <source>
        <dbReference type="SAM" id="MobiDB-lite"/>
    </source>
</evidence>
<sequence length="418" mass="46930">MTNNRTLETRDYYVIGVVLSSVLYNCVLAMINANVMRLGFAHVALTEILILFAGLVFILRKGLYEEDIGVLLFAVFTLAMAAYMSAVNRTVFIDYFRNVLIIFCFAILGTWANRGTVRTAFKWSCWCVLGGLVIEIFLLDLYGTLFYPMSYFENTRGLEQISFDGSKLFQNVLRIPGRFSFGIIDHRAASIFLEQVSLANFCGVLLIFLTTFWGNLKRGERLLFFGTIVLILLTNDSRTMLMFSFVCLIGYFLFPRMPTAWTLIYMPLVLMLGFVVYFLRPGADGDTLDGRVVLTVKHIMEIDVFAVLGLEAAKAAQFADSGYVYAVYAGTIFGLLLFWLFVCLFPAGQTAEQRRFAHLLSIFLFVNMMIGGNAVFSIKVAALLWFLAGYLKFAPGGRESHDRTPALQAGAASVRKQT</sequence>
<accession>A0ABT8XJK5</accession>
<feature type="transmembrane region" description="Helical" evidence="2">
    <location>
        <begin position="322"/>
        <end position="347"/>
    </location>
</feature>
<feature type="transmembrane region" description="Helical" evidence="2">
    <location>
        <begin position="123"/>
        <end position="147"/>
    </location>
</feature>